<evidence type="ECO:0000256" key="1">
    <source>
        <dbReference type="ARBA" id="ARBA00006914"/>
    </source>
</evidence>
<evidence type="ECO:0000256" key="3">
    <source>
        <dbReference type="ARBA" id="ARBA00022840"/>
    </source>
</evidence>
<name>A0A323UXN5_9RHOO</name>
<protein>
    <recommendedName>
        <fullName evidence="5">AAA+ ATPase domain-containing protein</fullName>
    </recommendedName>
</protein>
<feature type="region of interest" description="Disordered" evidence="4">
    <location>
        <begin position="37"/>
        <end position="73"/>
    </location>
</feature>
<comment type="caution">
    <text evidence="6">The sequence shown here is derived from an EMBL/GenBank/DDBJ whole genome shotgun (WGS) entry which is preliminary data.</text>
</comment>
<dbReference type="Proteomes" id="UP000248259">
    <property type="component" value="Unassembled WGS sequence"/>
</dbReference>
<gene>
    <name evidence="6" type="ORF">DNK49_07130</name>
</gene>
<dbReference type="InterPro" id="IPR027417">
    <property type="entry name" value="P-loop_NTPase"/>
</dbReference>
<dbReference type="PANTHER" id="PTHR23073">
    <property type="entry name" value="26S PROTEASOME REGULATORY SUBUNIT"/>
    <property type="match status" value="1"/>
</dbReference>
<dbReference type="GO" id="GO:0016887">
    <property type="term" value="F:ATP hydrolysis activity"/>
    <property type="evidence" value="ECO:0007669"/>
    <property type="project" value="InterPro"/>
</dbReference>
<reference evidence="6 7" key="1">
    <citation type="submission" date="2018-06" db="EMBL/GenBank/DDBJ databases">
        <title>Azoarcus communis strain SWub3 genome.</title>
        <authorList>
            <person name="Zorraquino Salvo V."/>
            <person name="Toubiana D."/>
            <person name="Blumwald E."/>
        </authorList>
    </citation>
    <scope>NUCLEOTIDE SEQUENCE [LARGE SCALE GENOMIC DNA]</scope>
    <source>
        <strain evidence="6 7">SWub3</strain>
    </source>
</reference>
<feature type="compositionally biased region" description="Pro residues" evidence="4">
    <location>
        <begin position="49"/>
        <end position="59"/>
    </location>
</feature>
<dbReference type="SMART" id="SM00382">
    <property type="entry name" value="AAA"/>
    <property type="match status" value="1"/>
</dbReference>
<dbReference type="InterPro" id="IPR003593">
    <property type="entry name" value="AAA+_ATPase"/>
</dbReference>
<dbReference type="InterPro" id="IPR003959">
    <property type="entry name" value="ATPase_AAA_core"/>
</dbReference>
<dbReference type="AlphaFoldDB" id="A0A323UXN5"/>
<evidence type="ECO:0000256" key="2">
    <source>
        <dbReference type="ARBA" id="ARBA00022741"/>
    </source>
</evidence>
<organism evidence="6 7">
    <name type="scientific">Parazoarcus communis SWub3 = DSM 12120</name>
    <dbReference type="NCBI Taxonomy" id="1121029"/>
    <lineage>
        <taxon>Bacteria</taxon>
        <taxon>Pseudomonadati</taxon>
        <taxon>Pseudomonadota</taxon>
        <taxon>Betaproteobacteria</taxon>
        <taxon>Rhodocyclales</taxon>
        <taxon>Zoogloeaceae</taxon>
        <taxon>Parazoarcus</taxon>
    </lineage>
</organism>
<dbReference type="RefSeq" id="WP_110523656.1">
    <property type="nucleotide sequence ID" value="NZ_QKOE01000004.1"/>
</dbReference>
<accession>A0A323UXN5</accession>
<sequence>MKAETLPGAAASLIAATRHYSRRCVAEVGQRLARSLRRRLSGPDTPSATPTPGPNPAPNTTPRTAAPSSADIRSSVDEALSTALAFADAYARALPPDVVPPTHHPLLRLAAAAPDERVARGHRDLLLLACLPEAHEGHATLCRLLNPAGRPWATVALALSWLEDEAAADGDGLPDFGLRDTIEDLLCHAPPPFAALLQLNGDGPWHSRELRAADGVWAALNGRPPQTSPLHLTGGLEQVPGLEDWLESPSVSHAVAALRQARPCHVVLSGGNAAIRATRVRALLGRAGMAALHYPVAGCIDGASLATAQALAFLHVSPVWLEVRDDAPYLPSNPSTGDAGETIHAHGLPLIHSTPRPPAEPAAGVPFIHLPVHALPASARRRLWLALLPQLGDHASELAARYPVDPVEASAVVRDLGLDLTRNPSPTPADTLAAIGTSLRARSPWQAHPGIRLQQPQAQGDALLLPAAGQAALDAAIDRVRQQITVLDDWGFASAGAGRRGVRMLFYGPPGTGKTLAAEVMAHALGVDLMVVDLAGLVSKWIGETEKQLAAVFDLAERARTLLLFDEADALFARRTETQDAHDRYANLETAYLLQRLERFEGVAVLTTNLRSNLDKAFTRRFEFIVEFPEPDADTRAELWRLHLPASAPQAPDVDLTELAAWYPITGAQIRNAALGAGFLAAAQGSAIQRDHLLQAIEREYDKAGRAHPGFPPTPTRRCR</sequence>
<dbReference type="InterPro" id="IPR050221">
    <property type="entry name" value="26S_Proteasome_ATPase"/>
</dbReference>
<evidence type="ECO:0000313" key="6">
    <source>
        <dbReference type="EMBL" id="PZA17011.1"/>
    </source>
</evidence>
<keyword evidence="2" id="KW-0547">Nucleotide-binding</keyword>
<dbReference type="SUPFAM" id="SSF52540">
    <property type="entry name" value="P-loop containing nucleoside triphosphate hydrolases"/>
    <property type="match status" value="1"/>
</dbReference>
<dbReference type="EMBL" id="QKOE01000004">
    <property type="protein sequence ID" value="PZA17011.1"/>
    <property type="molecule type" value="Genomic_DNA"/>
</dbReference>
<dbReference type="Gene3D" id="1.10.8.60">
    <property type="match status" value="1"/>
</dbReference>
<feature type="domain" description="AAA+ ATPase" evidence="5">
    <location>
        <begin position="500"/>
        <end position="632"/>
    </location>
</feature>
<dbReference type="CDD" id="cd19481">
    <property type="entry name" value="RecA-like_protease"/>
    <property type="match status" value="1"/>
</dbReference>
<feature type="compositionally biased region" description="Low complexity" evidence="4">
    <location>
        <begin position="60"/>
        <end position="70"/>
    </location>
</feature>
<evidence type="ECO:0000313" key="7">
    <source>
        <dbReference type="Proteomes" id="UP000248259"/>
    </source>
</evidence>
<dbReference type="GO" id="GO:0005524">
    <property type="term" value="F:ATP binding"/>
    <property type="evidence" value="ECO:0007669"/>
    <property type="project" value="UniProtKB-KW"/>
</dbReference>
<dbReference type="OrthoDB" id="9802352at2"/>
<dbReference type="Pfam" id="PF00004">
    <property type="entry name" value="AAA"/>
    <property type="match status" value="1"/>
</dbReference>
<proteinExistence type="inferred from homology"/>
<keyword evidence="7" id="KW-1185">Reference proteome</keyword>
<comment type="similarity">
    <text evidence="1">Belongs to the AAA ATPase family.</text>
</comment>
<evidence type="ECO:0000256" key="4">
    <source>
        <dbReference type="SAM" id="MobiDB-lite"/>
    </source>
</evidence>
<dbReference type="Gene3D" id="3.40.50.300">
    <property type="entry name" value="P-loop containing nucleotide triphosphate hydrolases"/>
    <property type="match status" value="1"/>
</dbReference>
<evidence type="ECO:0000259" key="5">
    <source>
        <dbReference type="SMART" id="SM00382"/>
    </source>
</evidence>
<keyword evidence="3" id="KW-0067">ATP-binding</keyword>